<dbReference type="PANTHER" id="PTHR44154">
    <property type="entry name" value="QUINONE OXIDOREDUCTASE"/>
    <property type="match status" value="1"/>
</dbReference>
<comment type="caution">
    <text evidence="3">The sequence shown here is derived from an EMBL/GenBank/DDBJ whole genome shotgun (WGS) entry which is preliminary data.</text>
</comment>
<dbReference type="InterPro" id="IPR013154">
    <property type="entry name" value="ADH-like_N"/>
</dbReference>
<dbReference type="InterPro" id="IPR020843">
    <property type="entry name" value="ER"/>
</dbReference>
<evidence type="ECO:0000259" key="2">
    <source>
        <dbReference type="SMART" id="SM00829"/>
    </source>
</evidence>
<dbReference type="OrthoDB" id="9787435at2"/>
<dbReference type="Proteomes" id="UP000224915">
    <property type="component" value="Unassembled WGS sequence"/>
</dbReference>
<dbReference type="Pfam" id="PF08240">
    <property type="entry name" value="ADH_N"/>
    <property type="match status" value="1"/>
</dbReference>
<dbReference type="RefSeq" id="WP_098469320.1">
    <property type="nucleotide sequence ID" value="NZ_PDJD01000001.1"/>
</dbReference>
<sequence>MRAVTADRFQPEDPAAAVVIRDVPDEAPRPGWVRVAVQCAALNHHDVWSLRGVGLREGALPMVLGTDATGTLPDGTPVIVHGVINDPAWRGDDTLDPGRSLLSERYPGTLAEAVWVPAGNVVPRHEDLAPQHAACLPTSYLTAYRLLFTAAQVRPGQTVLVQGAGGGVSTACILLGRAAGLRVWVTSRTEEGRRRALELGAHDAFESGARLPRQVDAVIETVGKATWGHSLRSLLPGGVVAVAGSTTGPDADAELNRVFFRSIRVVGATMGTRDELALLQEMLLATGVRPLLDRMVAMEEAPAALADMARGVVHGKMVIDVAGSVR</sequence>
<feature type="domain" description="Enoyl reductase (ER)" evidence="2">
    <location>
        <begin position="15"/>
        <end position="319"/>
    </location>
</feature>
<gene>
    <name evidence="3" type="ORF">ATL40_1912</name>
</gene>
<dbReference type="InterPro" id="IPR011032">
    <property type="entry name" value="GroES-like_sf"/>
</dbReference>
<keyword evidence="4" id="KW-1185">Reference proteome</keyword>
<accession>A0A2A9D0X5</accession>
<dbReference type="Gene3D" id="3.40.50.720">
    <property type="entry name" value="NAD(P)-binding Rossmann-like Domain"/>
    <property type="match status" value="1"/>
</dbReference>
<dbReference type="AlphaFoldDB" id="A0A2A9D0X5"/>
<dbReference type="InterPro" id="IPR013149">
    <property type="entry name" value="ADH-like_C"/>
</dbReference>
<proteinExistence type="predicted"/>
<dbReference type="PANTHER" id="PTHR44154:SF1">
    <property type="entry name" value="QUINONE OXIDOREDUCTASE"/>
    <property type="match status" value="1"/>
</dbReference>
<dbReference type="SUPFAM" id="SSF51735">
    <property type="entry name" value="NAD(P)-binding Rossmann-fold domains"/>
    <property type="match status" value="1"/>
</dbReference>
<dbReference type="Gene3D" id="3.90.180.10">
    <property type="entry name" value="Medium-chain alcohol dehydrogenases, catalytic domain"/>
    <property type="match status" value="1"/>
</dbReference>
<dbReference type="Pfam" id="PF00107">
    <property type="entry name" value="ADH_zinc_N"/>
    <property type="match status" value="1"/>
</dbReference>
<dbReference type="GO" id="GO:0016491">
    <property type="term" value="F:oxidoreductase activity"/>
    <property type="evidence" value="ECO:0007669"/>
    <property type="project" value="InterPro"/>
</dbReference>
<organism evidence="3 4">
    <name type="scientific">Serinibacter salmoneus</name>
    <dbReference type="NCBI Taxonomy" id="556530"/>
    <lineage>
        <taxon>Bacteria</taxon>
        <taxon>Bacillati</taxon>
        <taxon>Actinomycetota</taxon>
        <taxon>Actinomycetes</taxon>
        <taxon>Micrococcales</taxon>
        <taxon>Beutenbergiaceae</taxon>
        <taxon>Serinibacter</taxon>
    </lineage>
</organism>
<dbReference type="InterPro" id="IPR051603">
    <property type="entry name" value="Zinc-ADH_QOR/CCCR"/>
</dbReference>
<keyword evidence="1" id="KW-0521">NADP</keyword>
<evidence type="ECO:0000256" key="1">
    <source>
        <dbReference type="ARBA" id="ARBA00022857"/>
    </source>
</evidence>
<dbReference type="SUPFAM" id="SSF50129">
    <property type="entry name" value="GroES-like"/>
    <property type="match status" value="1"/>
</dbReference>
<dbReference type="InterPro" id="IPR036291">
    <property type="entry name" value="NAD(P)-bd_dom_sf"/>
</dbReference>
<dbReference type="SMART" id="SM00829">
    <property type="entry name" value="PKS_ER"/>
    <property type="match status" value="1"/>
</dbReference>
<evidence type="ECO:0000313" key="4">
    <source>
        <dbReference type="Proteomes" id="UP000224915"/>
    </source>
</evidence>
<reference evidence="3 4" key="1">
    <citation type="submission" date="2017-10" db="EMBL/GenBank/DDBJ databases">
        <title>Sequencing the genomes of 1000 actinobacteria strains.</title>
        <authorList>
            <person name="Klenk H.-P."/>
        </authorList>
    </citation>
    <scope>NUCLEOTIDE SEQUENCE [LARGE SCALE GENOMIC DNA]</scope>
    <source>
        <strain evidence="3 4">DSM 21801</strain>
    </source>
</reference>
<evidence type="ECO:0000313" key="3">
    <source>
        <dbReference type="EMBL" id="PFG20314.1"/>
    </source>
</evidence>
<protein>
    <submittedName>
        <fullName evidence="3">NADPH:quinone reductase-like Zn-dependent oxidoreductase</fullName>
    </submittedName>
</protein>
<dbReference type="EMBL" id="PDJD01000001">
    <property type="protein sequence ID" value="PFG20314.1"/>
    <property type="molecule type" value="Genomic_DNA"/>
</dbReference>
<name>A0A2A9D0X5_9MICO</name>